<evidence type="ECO:0000313" key="3">
    <source>
        <dbReference type="EMBL" id="CAF1304000.1"/>
    </source>
</evidence>
<organism evidence="2 5">
    <name type="scientific">Adineta ricciae</name>
    <name type="common">Rotifer</name>
    <dbReference type="NCBI Taxonomy" id="249248"/>
    <lineage>
        <taxon>Eukaryota</taxon>
        <taxon>Metazoa</taxon>
        <taxon>Spiralia</taxon>
        <taxon>Gnathifera</taxon>
        <taxon>Rotifera</taxon>
        <taxon>Eurotatoria</taxon>
        <taxon>Bdelloidea</taxon>
        <taxon>Adinetida</taxon>
        <taxon>Adinetidae</taxon>
        <taxon>Adineta</taxon>
    </lineage>
</organism>
<evidence type="ECO:0000313" key="2">
    <source>
        <dbReference type="EMBL" id="CAF1001099.1"/>
    </source>
</evidence>
<name>A0A814GVD3_ADIRI</name>
<keyword evidence="4" id="KW-1185">Reference proteome</keyword>
<dbReference type="Proteomes" id="UP000663852">
    <property type="component" value="Unassembled WGS sequence"/>
</dbReference>
<gene>
    <name evidence="2" type="ORF">EDS130_LOCUS14890</name>
    <name evidence="3" type="ORF">XAT740_LOCUS29017</name>
    <name evidence="1" type="ORF">XAT740_LOCUS7658</name>
</gene>
<evidence type="ECO:0000313" key="1">
    <source>
        <dbReference type="EMBL" id="CAF0893868.1"/>
    </source>
</evidence>
<dbReference type="Proteomes" id="UP000663828">
    <property type="component" value="Unassembled WGS sequence"/>
</dbReference>
<evidence type="ECO:0000313" key="5">
    <source>
        <dbReference type="Proteomes" id="UP000663852"/>
    </source>
</evidence>
<protein>
    <submittedName>
        <fullName evidence="2">Uncharacterized protein</fullName>
    </submittedName>
</protein>
<dbReference type="EMBL" id="CAJNOJ010000062">
    <property type="protein sequence ID" value="CAF1001099.1"/>
    <property type="molecule type" value="Genomic_DNA"/>
</dbReference>
<sequence>MFLREPHVPFISQSCVFDWERDRLEAAHRVQLFPPPVTSLRGPQLYGSPSSLAESIHCPALISRPDLHRDQVATNYRLMRPMPSSYHCLLDPARRLKDRQRDEECGGTTMRFDEDTSNYNNSFHTKQPDFTWYHNNETEIGKTLPENYWNRHKLAGTSYSGYLVPTIL</sequence>
<reference evidence="2" key="1">
    <citation type="submission" date="2021-02" db="EMBL/GenBank/DDBJ databases">
        <authorList>
            <person name="Nowell W R."/>
        </authorList>
    </citation>
    <scope>NUCLEOTIDE SEQUENCE</scope>
</reference>
<dbReference type="AlphaFoldDB" id="A0A814GVD3"/>
<evidence type="ECO:0000313" key="4">
    <source>
        <dbReference type="Proteomes" id="UP000663828"/>
    </source>
</evidence>
<accession>A0A814GVD3</accession>
<dbReference type="EMBL" id="CAJNOR010000370">
    <property type="protein sequence ID" value="CAF0893868.1"/>
    <property type="molecule type" value="Genomic_DNA"/>
</dbReference>
<dbReference type="OrthoDB" id="9983751at2759"/>
<comment type="caution">
    <text evidence="2">The sequence shown here is derived from an EMBL/GenBank/DDBJ whole genome shotgun (WGS) entry which is preliminary data.</text>
</comment>
<proteinExistence type="predicted"/>
<dbReference type="EMBL" id="CAJNOR010002506">
    <property type="protein sequence ID" value="CAF1304000.1"/>
    <property type="molecule type" value="Genomic_DNA"/>
</dbReference>